<evidence type="ECO:0000313" key="2">
    <source>
        <dbReference type="Proteomes" id="UP000263900"/>
    </source>
</evidence>
<proteinExistence type="predicted"/>
<evidence type="ECO:0000313" key="1">
    <source>
        <dbReference type="EMBL" id="AXY78733.1"/>
    </source>
</evidence>
<keyword evidence="2" id="KW-1185">Reference proteome</keyword>
<dbReference type="AlphaFoldDB" id="A0A3B7MYR7"/>
<reference evidence="1 2" key="1">
    <citation type="submission" date="2018-09" db="EMBL/GenBank/DDBJ databases">
        <title>Genome sequencing of strain 6GH32-13.</title>
        <authorList>
            <person name="Weon H.-Y."/>
            <person name="Heo J."/>
            <person name="Kwon S.-W."/>
        </authorList>
    </citation>
    <scope>NUCLEOTIDE SEQUENCE [LARGE SCALE GENOMIC DNA]</scope>
    <source>
        <strain evidence="1 2">5GH32-13</strain>
    </source>
</reference>
<dbReference type="Proteomes" id="UP000263900">
    <property type="component" value="Chromosome"/>
</dbReference>
<protein>
    <submittedName>
        <fullName evidence="1">Uncharacterized protein</fullName>
    </submittedName>
</protein>
<accession>A0A3B7MYR7</accession>
<dbReference type="EMBL" id="CP032157">
    <property type="protein sequence ID" value="AXY78733.1"/>
    <property type="molecule type" value="Genomic_DNA"/>
</dbReference>
<dbReference type="KEGG" id="pseg:D3H65_22485"/>
<sequence length="269" mass="30171">MQQIHTPEELKIGQGSYFSYALPPGWRVGEDGQFALTLVSADNKAITVMVGNAGLMSGYPAGRFIYEKLMALQPNGLTLSEPVRANPVKGFQEAWQFHVSYRLPGGRYVGEAVCHISNYYGGCVMAMTAAISEDTQWASYASWLPQVSRQIAATNGAAFGMRGIMQQNLQNSVAFGEAMKAYRSWSQKNWQEVTDERNRSVDRQNHQFRENLGAVNTWSNPYNSNTPIELSTQYQHYWIDQQGRILGTNDATANPNQGSTIEWKQLKRK</sequence>
<dbReference type="OrthoDB" id="3666329at2"/>
<name>A0A3B7MYR7_9BACT</name>
<dbReference type="RefSeq" id="WP_119054609.1">
    <property type="nucleotide sequence ID" value="NZ_CP032157.1"/>
</dbReference>
<gene>
    <name evidence="1" type="ORF">D3H65_22485</name>
</gene>
<organism evidence="1 2">
    <name type="scientific">Paraflavitalea soli</name>
    <dbReference type="NCBI Taxonomy" id="2315862"/>
    <lineage>
        <taxon>Bacteria</taxon>
        <taxon>Pseudomonadati</taxon>
        <taxon>Bacteroidota</taxon>
        <taxon>Chitinophagia</taxon>
        <taxon>Chitinophagales</taxon>
        <taxon>Chitinophagaceae</taxon>
        <taxon>Paraflavitalea</taxon>
    </lineage>
</organism>